<dbReference type="STRING" id="180088.A0A1J8Q9L9"/>
<dbReference type="AlphaFoldDB" id="A0A1J8Q9L9"/>
<proteinExistence type="predicted"/>
<feature type="domain" description="G" evidence="2">
    <location>
        <begin position="101"/>
        <end position="183"/>
    </location>
</feature>
<accession>A0A1J8Q9L9</accession>
<dbReference type="EMBL" id="LVVM01002044">
    <property type="protein sequence ID" value="OJA17367.1"/>
    <property type="molecule type" value="Genomic_DNA"/>
</dbReference>
<organism evidence="3 4">
    <name type="scientific">Rhizopogon vesiculosus</name>
    <dbReference type="NCBI Taxonomy" id="180088"/>
    <lineage>
        <taxon>Eukaryota</taxon>
        <taxon>Fungi</taxon>
        <taxon>Dikarya</taxon>
        <taxon>Basidiomycota</taxon>
        <taxon>Agaricomycotina</taxon>
        <taxon>Agaricomycetes</taxon>
        <taxon>Agaricomycetidae</taxon>
        <taxon>Boletales</taxon>
        <taxon>Suillineae</taxon>
        <taxon>Rhizopogonaceae</taxon>
        <taxon>Rhizopogon</taxon>
    </lineage>
</organism>
<gene>
    <name evidence="3" type="ORF">AZE42_03890</name>
</gene>
<dbReference type="Pfam" id="PF01926">
    <property type="entry name" value="MMR_HSR1"/>
    <property type="match status" value="1"/>
</dbReference>
<dbReference type="OrthoDB" id="8954335at2759"/>
<reference evidence="3 4" key="1">
    <citation type="submission" date="2016-03" db="EMBL/GenBank/DDBJ databases">
        <title>Comparative genomics of the ectomycorrhizal sister species Rhizopogon vinicolor and Rhizopogon vesiculosus (Basidiomycota: Boletales) reveals a divergence of the mating type B locus.</title>
        <authorList>
            <person name="Mujic A.B."/>
            <person name="Kuo A."/>
            <person name="Tritt A."/>
            <person name="Lipzen A."/>
            <person name="Chen C."/>
            <person name="Johnson J."/>
            <person name="Sharma A."/>
            <person name="Barry K."/>
            <person name="Grigoriev I.V."/>
            <person name="Spatafora J.W."/>
        </authorList>
    </citation>
    <scope>NUCLEOTIDE SEQUENCE [LARGE SCALE GENOMIC DNA]</scope>
    <source>
        <strain evidence="3 4">AM-OR11-056</strain>
    </source>
</reference>
<dbReference type="InterPro" id="IPR027417">
    <property type="entry name" value="P-loop_NTPase"/>
</dbReference>
<feature type="compositionally biased region" description="Pro residues" evidence="1">
    <location>
        <begin position="86"/>
        <end position="95"/>
    </location>
</feature>
<protein>
    <recommendedName>
        <fullName evidence="2">G domain-containing protein</fullName>
    </recommendedName>
</protein>
<dbReference type="Proteomes" id="UP000183567">
    <property type="component" value="Unassembled WGS sequence"/>
</dbReference>
<comment type="caution">
    <text evidence="3">The sequence shown here is derived from an EMBL/GenBank/DDBJ whole genome shotgun (WGS) entry which is preliminary data.</text>
</comment>
<evidence type="ECO:0000313" key="3">
    <source>
        <dbReference type="EMBL" id="OJA17367.1"/>
    </source>
</evidence>
<dbReference type="CDD" id="cd00882">
    <property type="entry name" value="Ras_like_GTPase"/>
    <property type="match status" value="1"/>
</dbReference>
<dbReference type="Gene3D" id="3.40.50.300">
    <property type="entry name" value="P-loop containing nucleotide triphosphate hydrolases"/>
    <property type="match status" value="1"/>
</dbReference>
<dbReference type="InterPro" id="IPR006073">
    <property type="entry name" value="GTP-bd"/>
</dbReference>
<name>A0A1J8Q9L9_9AGAM</name>
<dbReference type="GO" id="GO:0005525">
    <property type="term" value="F:GTP binding"/>
    <property type="evidence" value="ECO:0007669"/>
    <property type="project" value="InterPro"/>
</dbReference>
<keyword evidence="4" id="KW-1185">Reference proteome</keyword>
<feature type="region of interest" description="Disordered" evidence="1">
    <location>
        <begin position="75"/>
        <end position="96"/>
    </location>
</feature>
<evidence type="ECO:0000313" key="4">
    <source>
        <dbReference type="Proteomes" id="UP000183567"/>
    </source>
</evidence>
<feature type="compositionally biased region" description="Acidic residues" evidence="1">
    <location>
        <begin position="336"/>
        <end position="346"/>
    </location>
</feature>
<evidence type="ECO:0000259" key="2">
    <source>
        <dbReference type="Pfam" id="PF01926"/>
    </source>
</evidence>
<sequence length="385" mass="43113">MSVKCMALGTHRQQQRTRVEPQALTLLQPNAASTIVYGLQNHIDCSIRIPLNFDVSMGAFLSRCLGGRKKKVHDSEVGQVDAQPPSVAPPQPNPEPKTIYIAVMGATGSGKTTFVNAASGSELRVGMGLESCTNEVQTSQPFMLDENRIILIDTPGFDDTTKSDTDVLKMIAAYLRTMHEQKKILSGVIYMHRISDIKVGGTTRRDFTMFQELCGKEAYRNVLLVTNMWGSVDDEIAMAREKELSEKEIFFKPILDSGAILLRHMNDQASAHAIIRNLTSKVSVVLRIQSELEVANDITQTSAFAQLNRELMEQAERNRQELDKLRSELEEAAQAQDEETREELQEEADKMEAELSRVQNEATKLASEYQAELRRIEEQLRARAA</sequence>
<dbReference type="SUPFAM" id="SSF52540">
    <property type="entry name" value="P-loop containing nucleoside triphosphate hydrolases"/>
    <property type="match status" value="1"/>
</dbReference>
<evidence type="ECO:0000256" key="1">
    <source>
        <dbReference type="SAM" id="MobiDB-lite"/>
    </source>
</evidence>
<feature type="region of interest" description="Disordered" evidence="1">
    <location>
        <begin position="328"/>
        <end position="359"/>
    </location>
</feature>